<dbReference type="EMBL" id="FNFY01000023">
    <property type="protein sequence ID" value="SDL11994.1"/>
    <property type="molecule type" value="Genomic_DNA"/>
</dbReference>
<dbReference type="GO" id="GO:0030170">
    <property type="term" value="F:pyridoxal phosphate binding"/>
    <property type="evidence" value="ECO:0007669"/>
    <property type="project" value="InterPro"/>
</dbReference>
<evidence type="ECO:0000256" key="7">
    <source>
        <dbReference type="PIRSR" id="PIRSR001434-2"/>
    </source>
</evidence>
<dbReference type="PIRSF" id="PIRSF001434">
    <property type="entry name" value="CGS"/>
    <property type="match status" value="1"/>
</dbReference>
<dbReference type="InterPro" id="IPR015421">
    <property type="entry name" value="PyrdxlP-dep_Trfase_major"/>
</dbReference>
<dbReference type="NCBIfam" id="NF006097">
    <property type="entry name" value="PRK08249.1"/>
    <property type="match status" value="1"/>
</dbReference>
<dbReference type="InterPro" id="IPR015424">
    <property type="entry name" value="PyrdxlP-dep_Trfase"/>
</dbReference>
<reference evidence="10" key="1">
    <citation type="submission" date="2016-10" db="EMBL/GenBank/DDBJ databases">
        <authorList>
            <person name="Varghese N."/>
            <person name="Submissions S."/>
        </authorList>
    </citation>
    <scope>NUCLEOTIDE SEQUENCE [LARGE SCALE GENOMIC DNA]</scope>
    <source>
        <strain evidence="10">CGMCC 1.8895</strain>
    </source>
</reference>
<dbReference type="FunFam" id="3.40.640.10:FF:000046">
    <property type="entry name" value="Cystathionine gamma-lyase"/>
    <property type="match status" value="1"/>
</dbReference>
<organism evidence="9 10">
    <name type="scientific">Lacicoccus qingdaonensis</name>
    <dbReference type="NCBI Taxonomy" id="576118"/>
    <lineage>
        <taxon>Bacteria</taxon>
        <taxon>Bacillati</taxon>
        <taxon>Bacillota</taxon>
        <taxon>Bacilli</taxon>
        <taxon>Bacillales</taxon>
        <taxon>Salinicoccaceae</taxon>
        <taxon>Lacicoccus</taxon>
    </lineage>
</organism>
<proteinExistence type="inferred from homology"/>
<dbReference type="STRING" id="576118.SAMN05216216_12320"/>
<dbReference type="EC" id="4.4.1.2" evidence="3"/>
<dbReference type="PANTHER" id="PTHR11808">
    <property type="entry name" value="TRANS-SULFURATION ENZYME FAMILY MEMBER"/>
    <property type="match status" value="1"/>
</dbReference>
<dbReference type="GO" id="GO:0018826">
    <property type="term" value="F:methionine gamma-lyase activity"/>
    <property type="evidence" value="ECO:0007669"/>
    <property type="project" value="UniProtKB-EC"/>
</dbReference>
<dbReference type="GO" id="GO:0005737">
    <property type="term" value="C:cytoplasm"/>
    <property type="evidence" value="ECO:0007669"/>
    <property type="project" value="TreeGrafter"/>
</dbReference>
<dbReference type="OrthoDB" id="9803887at2"/>
<dbReference type="GO" id="GO:0047982">
    <property type="term" value="F:homocysteine desulfhydrase activity"/>
    <property type="evidence" value="ECO:0007669"/>
    <property type="project" value="UniProtKB-EC"/>
</dbReference>
<dbReference type="PANTHER" id="PTHR11808:SF80">
    <property type="entry name" value="CYSTATHIONINE GAMMA-LYASE"/>
    <property type="match status" value="1"/>
</dbReference>
<feature type="modified residue" description="N6-(pyridoxal phosphate)lysine" evidence="7">
    <location>
        <position position="208"/>
    </location>
</feature>
<comment type="catalytic activity">
    <reaction evidence="5">
        <text>L-homocysteine + H2O = 2-oxobutanoate + hydrogen sulfide + NH4(+) + H(+)</text>
        <dbReference type="Rhea" id="RHEA:14501"/>
        <dbReference type="ChEBI" id="CHEBI:15377"/>
        <dbReference type="ChEBI" id="CHEBI:15378"/>
        <dbReference type="ChEBI" id="CHEBI:16763"/>
        <dbReference type="ChEBI" id="CHEBI:28938"/>
        <dbReference type="ChEBI" id="CHEBI:29919"/>
        <dbReference type="ChEBI" id="CHEBI:58199"/>
        <dbReference type="EC" id="4.4.1.2"/>
    </reaction>
    <physiologicalReaction direction="left-to-right" evidence="5">
        <dbReference type="Rhea" id="RHEA:14502"/>
    </physiologicalReaction>
</comment>
<evidence type="ECO:0000256" key="5">
    <source>
        <dbReference type="ARBA" id="ARBA00048780"/>
    </source>
</evidence>
<dbReference type="Gene3D" id="3.40.640.10">
    <property type="entry name" value="Type I PLP-dependent aspartate aminotransferase-like (Major domain)"/>
    <property type="match status" value="1"/>
</dbReference>
<accession>A0A1G9HGY1</accession>
<sequence length="394" mass="42912">MTRKVNRATAAVWAGEKDYRAHGATQVPVVNSVSYDYTDLSHWYDVATGEASGHIYSRNTNPTVASFEDKVRQLEGAEAATSFATGMAAISNTFYTFLKPGERVVSIKDSYGGTNRIFSDFLPHMNIEAVLCDTNDHEALEEEVRKGCRMVHLESPTNPTVKIIDIKRIAEVAHEAGAIVVVDNTFATPILQSPLELGADLVIHSATKFLGGHADALGGVLCGDAKLVGEVFHYREINGATLDPHAAYLLLRGLKTLDLRVRKQTENAGKLVEYLETHPAISDLFYPGLKNHPNHDIATEQMKGYGGIFSFSLIGGMEAVRKVLPRLKYANRAANLGAVETTVGPANTTSHVESTKEELVNLGIPSSLVRYSAGIEDFDDLKDDLENALSILEK</sequence>
<evidence type="ECO:0000313" key="10">
    <source>
        <dbReference type="Proteomes" id="UP000199008"/>
    </source>
</evidence>
<dbReference type="RefSeq" id="WP_092987445.1">
    <property type="nucleotide sequence ID" value="NZ_FNFY01000023.1"/>
</dbReference>
<gene>
    <name evidence="9" type="ORF">SAMN05216216_12320</name>
</gene>
<comment type="cofactor">
    <cofactor evidence="1 8">
        <name>pyridoxal 5'-phosphate</name>
        <dbReference type="ChEBI" id="CHEBI:597326"/>
    </cofactor>
</comment>
<evidence type="ECO:0000256" key="2">
    <source>
        <dbReference type="ARBA" id="ARBA00022898"/>
    </source>
</evidence>
<comment type="similarity">
    <text evidence="8">Belongs to the trans-sulfuration enzymes family.</text>
</comment>
<evidence type="ECO:0000256" key="3">
    <source>
        <dbReference type="ARBA" id="ARBA00047175"/>
    </source>
</evidence>
<dbReference type="Proteomes" id="UP000199008">
    <property type="component" value="Unassembled WGS sequence"/>
</dbReference>
<keyword evidence="10" id="KW-1185">Reference proteome</keyword>
<evidence type="ECO:0000256" key="4">
    <source>
        <dbReference type="ARBA" id="ARBA00047199"/>
    </source>
</evidence>
<dbReference type="InterPro" id="IPR000277">
    <property type="entry name" value="Cys/Met-Metab_PyrdxlP-dep_enz"/>
</dbReference>
<dbReference type="SUPFAM" id="SSF53383">
    <property type="entry name" value="PLP-dependent transferases"/>
    <property type="match status" value="1"/>
</dbReference>
<dbReference type="GO" id="GO:0019346">
    <property type="term" value="P:transsulfuration"/>
    <property type="evidence" value="ECO:0007669"/>
    <property type="project" value="InterPro"/>
</dbReference>
<evidence type="ECO:0000313" key="9">
    <source>
        <dbReference type="EMBL" id="SDL11994.1"/>
    </source>
</evidence>
<comment type="catalytic activity">
    <reaction evidence="6">
        <text>L-methionine + H2O = methanethiol + 2-oxobutanoate + NH4(+)</text>
        <dbReference type="Rhea" id="RHEA:23800"/>
        <dbReference type="ChEBI" id="CHEBI:15377"/>
        <dbReference type="ChEBI" id="CHEBI:16007"/>
        <dbReference type="ChEBI" id="CHEBI:16763"/>
        <dbReference type="ChEBI" id="CHEBI:28938"/>
        <dbReference type="ChEBI" id="CHEBI:57844"/>
        <dbReference type="EC" id="4.4.1.11"/>
    </reaction>
    <physiologicalReaction direction="left-to-right" evidence="6">
        <dbReference type="Rhea" id="RHEA:23801"/>
    </physiologicalReaction>
</comment>
<dbReference type="InterPro" id="IPR015422">
    <property type="entry name" value="PyrdxlP-dep_Trfase_small"/>
</dbReference>
<dbReference type="CDD" id="cd00614">
    <property type="entry name" value="CGS_like"/>
    <property type="match status" value="1"/>
</dbReference>
<dbReference type="Gene3D" id="3.90.1150.10">
    <property type="entry name" value="Aspartate Aminotransferase, domain 1"/>
    <property type="match status" value="1"/>
</dbReference>
<dbReference type="AlphaFoldDB" id="A0A1G9HGY1"/>
<name>A0A1G9HGY1_9BACL</name>
<dbReference type="Pfam" id="PF01053">
    <property type="entry name" value="Cys_Met_Meta_PP"/>
    <property type="match status" value="1"/>
</dbReference>
<keyword evidence="2 7" id="KW-0663">Pyridoxal phosphate</keyword>
<evidence type="ECO:0000256" key="6">
    <source>
        <dbReference type="ARBA" id="ARBA00052699"/>
    </source>
</evidence>
<protein>
    <recommendedName>
        <fullName evidence="3">homocysteine desulfhydrase</fullName>
        <ecNumber evidence="3">4.4.1.2</ecNumber>
    </recommendedName>
    <alternativeName>
        <fullName evidence="4">Homocysteine desulfhydrase</fullName>
    </alternativeName>
</protein>
<evidence type="ECO:0000256" key="1">
    <source>
        <dbReference type="ARBA" id="ARBA00001933"/>
    </source>
</evidence>
<evidence type="ECO:0000256" key="8">
    <source>
        <dbReference type="RuleBase" id="RU362118"/>
    </source>
</evidence>